<dbReference type="Pfam" id="PF00102">
    <property type="entry name" value="Y_phosphatase"/>
    <property type="match status" value="2"/>
</dbReference>
<dbReference type="SMART" id="SM00194">
    <property type="entry name" value="PTPc"/>
    <property type="match status" value="1"/>
</dbReference>
<feature type="domain" description="Tyrosine specific protein phosphatases" evidence="3">
    <location>
        <begin position="384"/>
        <end position="457"/>
    </location>
</feature>
<dbReference type="InterPro" id="IPR016130">
    <property type="entry name" value="Tyr_Pase_AS"/>
</dbReference>
<comment type="caution">
    <text evidence="4">The sequence shown here is derived from an EMBL/GenBank/DDBJ whole genome shotgun (WGS) entry which is preliminary data.</text>
</comment>
<dbReference type="AlphaFoldDB" id="A0A103Y6H5"/>
<sequence>PFKATKTKSNIITGGAIVAQGTCHFYDHNHQPPPSTTGNVSSSRSRSRKSAMAASAGGKTLTSSSSAAPNSFDMSTGFPPKPSLKPDQLRYCGQALKFFKAKQTDQYSIIEKEFAILQDQRMRASEVNSSCSVAKLHVNCRKNRYSDVVPFDANRVILDPCKDHRSSAMGYINASFIKAEVNPSESVSRFIATQGPLPETFEDFWEMVLQSHCPAIVMLTRLVDHHRLQLVVSWKLKECKVLHGTGFQFTDPEVWRLFSSRGWSKIVWQYMYSHEKNSYDGQFTSAAPSGGELRRASNNRFLAMNKHQNLEGWAELNDPYSVCQKRQTWDAEFRLLCGEYDLASSIVSMFTFWEFLSVDPPLPVLHIQYPEWPDHGVPYDTLAVRDIFRRLCHLPSSKGPIAVHCSAGIGRTGTYCAIHNTIQRILVGDMSALDLVKTISTFRSQRMGMVQTLDQYIFCYEAIIDELEDLVSGSDIQGSLKW</sequence>
<dbReference type="PANTHER" id="PTHR19134">
    <property type="entry name" value="RECEPTOR-TYPE TYROSINE-PROTEIN PHOSPHATASE"/>
    <property type="match status" value="1"/>
</dbReference>
<dbReference type="Proteomes" id="UP000243975">
    <property type="component" value="Unassembled WGS sequence"/>
</dbReference>
<dbReference type="Gramene" id="KVI03419">
    <property type="protein sequence ID" value="KVI03419"/>
    <property type="gene ID" value="Ccrd_018277"/>
</dbReference>
<organism evidence="4 5">
    <name type="scientific">Cynara cardunculus var. scolymus</name>
    <name type="common">Globe artichoke</name>
    <name type="synonym">Cynara scolymus</name>
    <dbReference type="NCBI Taxonomy" id="59895"/>
    <lineage>
        <taxon>Eukaryota</taxon>
        <taxon>Viridiplantae</taxon>
        <taxon>Streptophyta</taxon>
        <taxon>Embryophyta</taxon>
        <taxon>Tracheophyta</taxon>
        <taxon>Spermatophyta</taxon>
        <taxon>Magnoliopsida</taxon>
        <taxon>eudicotyledons</taxon>
        <taxon>Gunneridae</taxon>
        <taxon>Pentapetalae</taxon>
        <taxon>asterids</taxon>
        <taxon>campanulids</taxon>
        <taxon>Asterales</taxon>
        <taxon>Asteraceae</taxon>
        <taxon>Carduoideae</taxon>
        <taxon>Cardueae</taxon>
        <taxon>Carduinae</taxon>
        <taxon>Cynara</taxon>
    </lineage>
</organism>
<protein>
    <submittedName>
        <fullName evidence="4">Protein-tyrosine/Dual specificity phosphatase</fullName>
    </submittedName>
</protein>
<evidence type="ECO:0000259" key="3">
    <source>
        <dbReference type="PROSITE" id="PS50056"/>
    </source>
</evidence>
<gene>
    <name evidence="4" type="ORF">Ccrd_018277</name>
</gene>
<keyword evidence="5" id="KW-1185">Reference proteome</keyword>
<dbReference type="InterPro" id="IPR029021">
    <property type="entry name" value="Prot-tyrosine_phosphatase-like"/>
</dbReference>
<dbReference type="SMART" id="SM00404">
    <property type="entry name" value="PTPc_motif"/>
    <property type="match status" value="1"/>
</dbReference>
<dbReference type="PROSITE" id="PS50056">
    <property type="entry name" value="TYR_PHOSPHATASE_2"/>
    <property type="match status" value="1"/>
</dbReference>
<feature type="non-terminal residue" evidence="4">
    <location>
        <position position="482"/>
    </location>
</feature>
<evidence type="ECO:0000256" key="1">
    <source>
        <dbReference type="SAM" id="MobiDB-lite"/>
    </source>
</evidence>
<accession>A0A103Y6H5</accession>
<dbReference type="SUPFAM" id="SSF52799">
    <property type="entry name" value="(Phosphotyrosine protein) phosphatases II"/>
    <property type="match status" value="1"/>
</dbReference>
<dbReference type="EMBL" id="LEKV01002353">
    <property type="protein sequence ID" value="KVI03419.1"/>
    <property type="molecule type" value="Genomic_DNA"/>
</dbReference>
<evidence type="ECO:0000313" key="5">
    <source>
        <dbReference type="Proteomes" id="UP000243975"/>
    </source>
</evidence>
<dbReference type="STRING" id="59895.A0A103Y6H5"/>
<reference evidence="4 5" key="1">
    <citation type="journal article" date="2016" name="Sci. Rep.">
        <title>The genome sequence of the outbreeding globe artichoke constructed de novo incorporating a phase-aware low-pass sequencing strategy of F1 progeny.</title>
        <authorList>
            <person name="Scaglione D."/>
            <person name="Reyes-Chin-Wo S."/>
            <person name="Acquadro A."/>
            <person name="Froenicke L."/>
            <person name="Portis E."/>
            <person name="Beitel C."/>
            <person name="Tirone M."/>
            <person name="Mauro R."/>
            <person name="Lo Monaco A."/>
            <person name="Mauromicale G."/>
            <person name="Faccioli P."/>
            <person name="Cattivelli L."/>
            <person name="Rieseberg L."/>
            <person name="Michelmore R."/>
            <person name="Lanteri S."/>
        </authorList>
    </citation>
    <scope>NUCLEOTIDE SEQUENCE [LARGE SCALE GENOMIC DNA]</scope>
    <source>
        <strain evidence="4">2C</strain>
    </source>
</reference>
<dbReference type="InterPro" id="IPR000242">
    <property type="entry name" value="PTP_cat"/>
</dbReference>
<dbReference type="PROSITE" id="PS50055">
    <property type="entry name" value="TYR_PHOSPHATASE_PTP"/>
    <property type="match status" value="1"/>
</dbReference>
<dbReference type="GO" id="GO:0004725">
    <property type="term" value="F:protein tyrosine phosphatase activity"/>
    <property type="evidence" value="ECO:0007669"/>
    <property type="project" value="InterPro"/>
</dbReference>
<dbReference type="InterPro" id="IPR003595">
    <property type="entry name" value="Tyr_Pase_cat"/>
</dbReference>
<dbReference type="PRINTS" id="PR00700">
    <property type="entry name" value="PRTYPHPHTASE"/>
</dbReference>
<evidence type="ECO:0000259" key="2">
    <source>
        <dbReference type="PROSITE" id="PS50055"/>
    </source>
</evidence>
<evidence type="ECO:0000313" key="4">
    <source>
        <dbReference type="EMBL" id="KVI03419.1"/>
    </source>
</evidence>
<dbReference type="InterPro" id="IPR000387">
    <property type="entry name" value="Tyr_Pase_dom"/>
</dbReference>
<feature type="domain" description="Tyrosine-protein phosphatase" evidence="2">
    <location>
        <begin position="110"/>
        <end position="466"/>
    </location>
</feature>
<dbReference type="PANTHER" id="PTHR19134:SF449">
    <property type="entry name" value="TYROSINE-PROTEIN PHOSPHATASE 1"/>
    <property type="match status" value="1"/>
</dbReference>
<dbReference type="InterPro" id="IPR050348">
    <property type="entry name" value="Protein-Tyr_Phosphatase"/>
</dbReference>
<dbReference type="PROSITE" id="PS00383">
    <property type="entry name" value="TYR_PHOSPHATASE_1"/>
    <property type="match status" value="1"/>
</dbReference>
<proteinExistence type="predicted"/>
<feature type="compositionally biased region" description="Polar residues" evidence="1">
    <location>
        <begin position="60"/>
        <end position="74"/>
    </location>
</feature>
<feature type="region of interest" description="Disordered" evidence="1">
    <location>
        <begin position="26"/>
        <end position="80"/>
    </location>
</feature>
<dbReference type="Gene3D" id="3.90.190.10">
    <property type="entry name" value="Protein tyrosine phosphatase superfamily"/>
    <property type="match status" value="1"/>
</dbReference>
<name>A0A103Y6H5_CYNCS</name>